<dbReference type="PANTHER" id="PTHR43861:SF1">
    <property type="entry name" value="TRANS-ACONITATE 2-METHYLTRANSFERASE"/>
    <property type="match status" value="1"/>
</dbReference>
<evidence type="ECO:0000256" key="1">
    <source>
        <dbReference type="ARBA" id="ARBA00022603"/>
    </source>
</evidence>
<comment type="caution">
    <text evidence="4">The sequence shown here is derived from an EMBL/GenBank/DDBJ whole genome shotgun (WGS) entry which is preliminary data.</text>
</comment>
<keyword evidence="1" id="KW-0489">Methyltransferase</keyword>
<dbReference type="Pfam" id="PF13649">
    <property type="entry name" value="Methyltransf_25"/>
    <property type="match status" value="1"/>
</dbReference>
<proteinExistence type="predicted"/>
<keyword evidence="2" id="KW-0808">Transferase</keyword>
<evidence type="ECO:0000313" key="4">
    <source>
        <dbReference type="EMBL" id="GAG73421.1"/>
    </source>
</evidence>
<dbReference type="EMBL" id="BART01001817">
    <property type="protein sequence ID" value="GAG73421.1"/>
    <property type="molecule type" value="Genomic_DNA"/>
</dbReference>
<name>X1BMT1_9ZZZZ</name>
<dbReference type="InterPro" id="IPR041698">
    <property type="entry name" value="Methyltransf_25"/>
</dbReference>
<gene>
    <name evidence="4" type="ORF">S01H4_06043</name>
</gene>
<dbReference type="Gene3D" id="3.40.50.150">
    <property type="entry name" value="Vaccinia Virus protein VP39"/>
    <property type="match status" value="1"/>
</dbReference>
<dbReference type="GO" id="GO:0008168">
    <property type="term" value="F:methyltransferase activity"/>
    <property type="evidence" value="ECO:0007669"/>
    <property type="project" value="UniProtKB-KW"/>
</dbReference>
<evidence type="ECO:0000256" key="2">
    <source>
        <dbReference type="ARBA" id="ARBA00022679"/>
    </source>
</evidence>
<sequence>MDKKLNIISLNRKAWNNVAEKYDNAKYSEMNPAIDFFCRELPERASILDIGSGTGLPFAKLFLEKGFNYLGVDISSQMIKIARKNVPLAKFKELSMTDLSFDKEFDGVFSHYTMLLLNPKMFKDVARRVVKSLKANGFFYLSLNEPGVENTDLDEDVICEIMGETMYSRAYTEGEILDVFTSLGLKKLQIYRETQNSKEFGTEYMMVFVFQKIG</sequence>
<accession>X1BMT1</accession>
<dbReference type="SUPFAM" id="SSF53335">
    <property type="entry name" value="S-adenosyl-L-methionine-dependent methyltransferases"/>
    <property type="match status" value="1"/>
</dbReference>
<dbReference type="CDD" id="cd02440">
    <property type="entry name" value="AdoMet_MTases"/>
    <property type="match status" value="1"/>
</dbReference>
<dbReference type="AlphaFoldDB" id="X1BMT1"/>
<dbReference type="PANTHER" id="PTHR43861">
    <property type="entry name" value="TRANS-ACONITATE 2-METHYLTRANSFERASE-RELATED"/>
    <property type="match status" value="1"/>
</dbReference>
<feature type="domain" description="Methyltransferase" evidence="3">
    <location>
        <begin position="47"/>
        <end position="137"/>
    </location>
</feature>
<evidence type="ECO:0000259" key="3">
    <source>
        <dbReference type="Pfam" id="PF13649"/>
    </source>
</evidence>
<organism evidence="4">
    <name type="scientific">marine sediment metagenome</name>
    <dbReference type="NCBI Taxonomy" id="412755"/>
    <lineage>
        <taxon>unclassified sequences</taxon>
        <taxon>metagenomes</taxon>
        <taxon>ecological metagenomes</taxon>
    </lineage>
</organism>
<dbReference type="GO" id="GO:0032259">
    <property type="term" value="P:methylation"/>
    <property type="evidence" value="ECO:0007669"/>
    <property type="project" value="UniProtKB-KW"/>
</dbReference>
<protein>
    <recommendedName>
        <fullName evidence="3">Methyltransferase domain-containing protein</fullName>
    </recommendedName>
</protein>
<reference evidence="4" key="1">
    <citation type="journal article" date="2014" name="Front. Microbiol.">
        <title>High frequency of phylogenetically diverse reductive dehalogenase-homologous genes in deep subseafloor sedimentary metagenomes.</title>
        <authorList>
            <person name="Kawai M."/>
            <person name="Futagami T."/>
            <person name="Toyoda A."/>
            <person name="Takaki Y."/>
            <person name="Nishi S."/>
            <person name="Hori S."/>
            <person name="Arai W."/>
            <person name="Tsubouchi T."/>
            <person name="Morono Y."/>
            <person name="Uchiyama I."/>
            <person name="Ito T."/>
            <person name="Fujiyama A."/>
            <person name="Inagaki F."/>
            <person name="Takami H."/>
        </authorList>
    </citation>
    <scope>NUCLEOTIDE SEQUENCE</scope>
    <source>
        <strain evidence="4">Expedition CK06-06</strain>
    </source>
</reference>
<dbReference type="InterPro" id="IPR029063">
    <property type="entry name" value="SAM-dependent_MTases_sf"/>
</dbReference>